<evidence type="ECO:0000256" key="9">
    <source>
        <dbReference type="RuleBase" id="RU369079"/>
    </source>
</evidence>
<organism evidence="11 12">
    <name type="scientific">Sulfuricaulis limicola</name>
    <dbReference type="NCBI Taxonomy" id="1620215"/>
    <lineage>
        <taxon>Bacteria</taxon>
        <taxon>Pseudomonadati</taxon>
        <taxon>Pseudomonadota</taxon>
        <taxon>Gammaproteobacteria</taxon>
        <taxon>Acidiferrobacterales</taxon>
        <taxon>Acidiferrobacteraceae</taxon>
        <taxon>Sulfuricaulis</taxon>
    </lineage>
</organism>
<dbReference type="InterPro" id="IPR007387">
    <property type="entry name" value="TRAP_DctQ"/>
</dbReference>
<comment type="subunit">
    <text evidence="9">The complex comprises the extracytoplasmic solute receptor protein and the two transmembrane proteins.</text>
</comment>
<dbReference type="InParanoid" id="A0A1B4XGV3"/>
<comment type="subcellular location">
    <subcellularLocation>
        <location evidence="1 9">Cell inner membrane</location>
        <topology evidence="1 9">Multi-pass membrane protein</topology>
    </subcellularLocation>
</comment>
<dbReference type="InterPro" id="IPR055348">
    <property type="entry name" value="DctQ"/>
</dbReference>
<keyword evidence="5 9" id="KW-0812">Transmembrane</keyword>
<proteinExistence type="inferred from homology"/>
<dbReference type="RefSeq" id="WP_172425990.1">
    <property type="nucleotide sequence ID" value="NZ_AP014879.1"/>
</dbReference>
<dbReference type="KEGG" id="slim:SCL_1747"/>
<evidence type="ECO:0000259" key="10">
    <source>
        <dbReference type="Pfam" id="PF04290"/>
    </source>
</evidence>
<evidence type="ECO:0000256" key="2">
    <source>
        <dbReference type="ARBA" id="ARBA00022448"/>
    </source>
</evidence>
<evidence type="ECO:0000313" key="11">
    <source>
        <dbReference type="EMBL" id="BAV34048.1"/>
    </source>
</evidence>
<gene>
    <name evidence="11" type="ORF">SCL_1747</name>
</gene>
<feature type="transmembrane region" description="Helical" evidence="9">
    <location>
        <begin position="136"/>
        <end position="161"/>
    </location>
</feature>
<keyword evidence="4 9" id="KW-0997">Cell inner membrane</keyword>
<dbReference type="EMBL" id="AP014879">
    <property type="protein sequence ID" value="BAV34048.1"/>
    <property type="molecule type" value="Genomic_DNA"/>
</dbReference>
<keyword evidence="6 9" id="KW-1133">Transmembrane helix</keyword>
<dbReference type="Pfam" id="PF04290">
    <property type="entry name" value="DctQ"/>
    <property type="match status" value="1"/>
</dbReference>
<evidence type="ECO:0000256" key="3">
    <source>
        <dbReference type="ARBA" id="ARBA00022475"/>
    </source>
</evidence>
<name>A0A1B4XGV3_9GAMM</name>
<sequence length="170" mass="19473">MTGQDSHSARNRTWTARLEYYFTGIESAFAIFGLALMLALSLVEIVLRNFLHYSIPGADVLIRHLVLWVSFLGAVMAVRERHIKVEIIAAWLPEIWHRRLERPIFLFSALVCGVIGWAAARFWYQEWLNAPAGEQWIALLSIVIPMGFVLLTLHFAMRFVIGPRARARTP</sequence>
<accession>A0A1B4XGV3</accession>
<keyword evidence="7 9" id="KW-0472">Membrane</keyword>
<comment type="similarity">
    <text evidence="8 9">Belongs to the TRAP transporter small permease family.</text>
</comment>
<evidence type="ECO:0000256" key="1">
    <source>
        <dbReference type="ARBA" id="ARBA00004429"/>
    </source>
</evidence>
<keyword evidence="3" id="KW-1003">Cell membrane</keyword>
<comment type="function">
    <text evidence="9">Part of the tripartite ATP-independent periplasmic (TRAP) transport system.</text>
</comment>
<dbReference type="GO" id="GO:0015740">
    <property type="term" value="P:C4-dicarboxylate transport"/>
    <property type="evidence" value="ECO:0007669"/>
    <property type="project" value="TreeGrafter"/>
</dbReference>
<reference evidence="11 12" key="1">
    <citation type="submission" date="2015-05" db="EMBL/GenBank/DDBJ databases">
        <title>Complete genome sequence of a sulfur-oxidizing gammaproteobacterium strain HA5.</title>
        <authorList>
            <person name="Miura A."/>
            <person name="Kojima H."/>
            <person name="Fukui M."/>
        </authorList>
    </citation>
    <scope>NUCLEOTIDE SEQUENCE [LARGE SCALE GENOMIC DNA]</scope>
    <source>
        <strain evidence="11 12">HA5</strain>
    </source>
</reference>
<evidence type="ECO:0000256" key="8">
    <source>
        <dbReference type="ARBA" id="ARBA00038436"/>
    </source>
</evidence>
<dbReference type="GO" id="GO:0005886">
    <property type="term" value="C:plasma membrane"/>
    <property type="evidence" value="ECO:0007669"/>
    <property type="project" value="UniProtKB-SubCell"/>
</dbReference>
<evidence type="ECO:0000256" key="6">
    <source>
        <dbReference type="ARBA" id="ARBA00022989"/>
    </source>
</evidence>
<dbReference type="AlphaFoldDB" id="A0A1B4XGV3"/>
<dbReference type="PANTHER" id="PTHR35011">
    <property type="entry name" value="2,3-DIKETO-L-GULONATE TRAP TRANSPORTER SMALL PERMEASE PROTEIN YIAM"/>
    <property type="match status" value="1"/>
</dbReference>
<feature type="transmembrane region" description="Helical" evidence="9">
    <location>
        <begin position="60"/>
        <end position="78"/>
    </location>
</feature>
<feature type="transmembrane region" description="Helical" evidence="9">
    <location>
        <begin position="20"/>
        <end position="40"/>
    </location>
</feature>
<evidence type="ECO:0000256" key="5">
    <source>
        <dbReference type="ARBA" id="ARBA00022692"/>
    </source>
</evidence>
<dbReference type="Proteomes" id="UP000243180">
    <property type="component" value="Chromosome"/>
</dbReference>
<dbReference type="PANTHER" id="PTHR35011:SF2">
    <property type="entry name" value="2,3-DIKETO-L-GULONATE TRAP TRANSPORTER SMALL PERMEASE PROTEIN YIAM"/>
    <property type="match status" value="1"/>
</dbReference>
<dbReference type="GO" id="GO:0022857">
    <property type="term" value="F:transmembrane transporter activity"/>
    <property type="evidence" value="ECO:0007669"/>
    <property type="project" value="UniProtKB-UniRule"/>
</dbReference>
<dbReference type="FunCoup" id="A0A1B4XGV3">
    <property type="interactions" value="58"/>
</dbReference>
<keyword evidence="12" id="KW-1185">Reference proteome</keyword>
<evidence type="ECO:0000313" key="12">
    <source>
        <dbReference type="Proteomes" id="UP000243180"/>
    </source>
</evidence>
<evidence type="ECO:0000256" key="7">
    <source>
        <dbReference type="ARBA" id="ARBA00023136"/>
    </source>
</evidence>
<protein>
    <recommendedName>
        <fullName evidence="9">TRAP transporter small permease protein</fullName>
    </recommendedName>
</protein>
<keyword evidence="2 9" id="KW-0813">Transport</keyword>
<feature type="domain" description="Tripartite ATP-independent periplasmic transporters DctQ component" evidence="10">
    <location>
        <begin position="37"/>
        <end position="160"/>
    </location>
</feature>
<feature type="transmembrane region" description="Helical" evidence="9">
    <location>
        <begin position="104"/>
        <end position="124"/>
    </location>
</feature>
<evidence type="ECO:0000256" key="4">
    <source>
        <dbReference type="ARBA" id="ARBA00022519"/>
    </source>
</evidence>